<organism evidence="1 2">
    <name type="scientific">Araneus ventricosus</name>
    <name type="common">Orbweaver spider</name>
    <name type="synonym">Epeira ventricosa</name>
    <dbReference type="NCBI Taxonomy" id="182803"/>
    <lineage>
        <taxon>Eukaryota</taxon>
        <taxon>Metazoa</taxon>
        <taxon>Ecdysozoa</taxon>
        <taxon>Arthropoda</taxon>
        <taxon>Chelicerata</taxon>
        <taxon>Arachnida</taxon>
        <taxon>Araneae</taxon>
        <taxon>Araneomorphae</taxon>
        <taxon>Entelegynae</taxon>
        <taxon>Araneoidea</taxon>
        <taxon>Araneidae</taxon>
        <taxon>Araneus</taxon>
    </lineage>
</organism>
<reference evidence="1 2" key="1">
    <citation type="journal article" date="2019" name="Sci. Rep.">
        <title>Orb-weaving spider Araneus ventricosus genome elucidates the spidroin gene catalogue.</title>
        <authorList>
            <person name="Kono N."/>
            <person name="Nakamura H."/>
            <person name="Ohtoshi R."/>
            <person name="Moran D.A.P."/>
            <person name="Shinohara A."/>
            <person name="Yoshida Y."/>
            <person name="Fujiwara M."/>
            <person name="Mori M."/>
            <person name="Tomita M."/>
            <person name="Arakawa K."/>
        </authorList>
    </citation>
    <scope>NUCLEOTIDE SEQUENCE [LARGE SCALE GENOMIC DNA]</scope>
</reference>
<dbReference type="EMBL" id="BGPR01008091">
    <property type="protein sequence ID" value="GBN31519.1"/>
    <property type="molecule type" value="Genomic_DNA"/>
</dbReference>
<sequence length="99" mass="11731">MRITRPTSPNFLIKPAGGRLTLDVRFKMNHVHIHDESSEESSFELEPTVPNVTTRLSRLLYPHRSCNINGTLFKQILSKFYMRRINIRGFRSLHYYSFF</sequence>
<keyword evidence="2" id="KW-1185">Reference proteome</keyword>
<evidence type="ECO:0000313" key="2">
    <source>
        <dbReference type="Proteomes" id="UP000499080"/>
    </source>
</evidence>
<dbReference type="Proteomes" id="UP000499080">
    <property type="component" value="Unassembled WGS sequence"/>
</dbReference>
<accession>A0A4Y2MYB5</accession>
<gene>
    <name evidence="1" type="ORF">AVEN_159689_1</name>
</gene>
<name>A0A4Y2MYB5_ARAVE</name>
<proteinExistence type="predicted"/>
<evidence type="ECO:0000313" key="1">
    <source>
        <dbReference type="EMBL" id="GBN31519.1"/>
    </source>
</evidence>
<comment type="caution">
    <text evidence="1">The sequence shown here is derived from an EMBL/GenBank/DDBJ whole genome shotgun (WGS) entry which is preliminary data.</text>
</comment>
<protein>
    <submittedName>
        <fullName evidence="1">Uncharacterized protein</fullName>
    </submittedName>
</protein>
<dbReference type="AlphaFoldDB" id="A0A4Y2MYB5"/>